<keyword evidence="3" id="KW-1185">Reference proteome</keyword>
<dbReference type="EMBL" id="MSDW01000001">
    <property type="protein sequence ID" value="OKY77580.1"/>
    <property type="molecule type" value="Genomic_DNA"/>
</dbReference>
<dbReference type="InterPro" id="IPR036388">
    <property type="entry name" value="WH-like_DNA-bd_sf"/>
</dbReference>
<sequence>MNLKDLIATVMSNHEHLTGSEWMILNTLYSGKKNFGEIVDETGYSKTVVSTAIRKLENKSNIKKGKKEADKRIKIYKITEKGKKAHDKVKEDIIKDLSDDLTEIKKKLNKMTEK</sequence>
<dbReference type="PANTHER" id="PTHR33164">
    <property type="entry name" value="TRANSCRIPTIONAL REGULATOR, MARR FAMILY"/>
    <property type="match status" value="1"/>
</dbReference>
<dbReference type="PROSITE" id="PS50995">
    <property type="entry name" value="HTH_MARR_2"/>
    <property type="match status" value="1"/>
</dbReference>
<dbReference type="InParanoid" id="A0A1Q6DT76"/>
<dbReference type="SMART" id="SM00347">
    <property type="entry name" value="HTH_MARR"/>
    <property type="match status" value="1"/>
</dbReference>
<dbReference type="GO" id="GO:0003700">
    <property type="term" value="F:DNA-binding transcription factor activity"/>
    <property type="evidence" value="ECO:0007669"/>
    <property type="project" value="InterPro"/>
</dbReference>
<feature type="domain" description="HTH marR-type" evidence="1">
    <location>
        <begin position="1"/>
        <end position="114"/>
    </location>
</feature>
<dbReference type="Proteomes" id="UP000185744">
    <property type="component" value="Unassembled WGS sequence"/>
</dbReference>
<dbReference type="GO" id="GO:0006950">
    <property type="term" value="P:response to stress"/>
    <property type="evidence" value="ECO:0007669"/>
    <property type="project" value="TreeGrafter"/>
</dbReference>
<organism evidence="2 3">
    <name type="scientific">Methanohalarchaeum thermophilum</name>
    <dbReference type="NCBI Taxonomy" id="1903181"/>
    <lineage>
        <taxon>Archaea</taxon>
        <taxon>Methanobacteriati</taxon>
        <taxon>Methanobacteriota</taxon>
        <taxon>Methanonatronarchaeia</taxon>
        <taxon>Methanonatronarchaeales</taxon>
        <taxon>Methanonatronarchaeaceae</taxon>
        <taxon>Candidatus Methanohalarchaeum</taxon>
    </lineage>
</organism>
<dbReference type="InterPro" id="IPR036390">
    <property type="entry name" value="WH_DNA-bd_sf"/>
</dbReference>
<gene>
    <name evidence="2" type="ORF">BTN85_0048</name>
</gene>
<dbReference type="PANTHER" id="PTHR33164:SF89">
    <property type="entry name" value="MARR FAMILY REGULATORY PROTEIN"/>
    <property type="match status" value="1"/>
</dbReference>
<dbReference type="Gene3D" id="1.10.10.10">
    <property type="entry name" value="Winged helix-like DNA-binding domain superfamily/Winged helix DNA-binding domain"/>
    <property type="match status" value="1"/>
</dbReference>
<dbReference type="SUPFAM" id="SSF46785">
    <property type="entry name" value="Winged helix' DNA-binding domain"/>
    <property type="match status" value="1"/>
</dbReference>
<name>A0A1Q6DT76_METT1</name>
<dbReference type="Pfam" id="PF13463">
    <property type="entry name" value="HTH_27"/>
    <property type="match status" value="1"/>
</dbReference>
<dbReference type="InterPro" id="IPR039422">
    <property type="entry name" value="MarR/SlyA-like"/>
</dbReference>
<comment type="caution">
    <text evidence="2">The sequence shown here is derived from an EMBL/GenBank/DDBJ whole genome shotgun (WGS) entry which is preliminary data.</text>
</comment>
<accession>A0A1Q6DT76</accession>
<reference evidence="2" key="1">
    <citation type="submission" date="2016-12" db="EMBL/GenBank/DDBJ databases">
        <title>Discovery of methanogenic haloarchaea.</title>
        <authorList>
            <person name="Sorokin D.Y."/>
            <person name="Makarova K.S."/>
            <person name="Abbas B."/>
            <person name="Ferrer M."/>
            <person name="Golyshin P.N."/>
        </authorList>
    </citation>
    <scope>NUCLEOTIDE SEQUENCE [LARGE SCALE GENOMIC DNA]</scope>
    <source>
        <strain evidence="2">HMET1</strain>
    </source>
</reference>
<proteinExistence type="predicted"/>
<protein>
    <submittedName>
        <fullName evidence="2">Transcriptional regulator, MarR family</fullName>
    </submittedName>
</protein>
<evidence type="ECO:0000313" key="3">
    <source>
        <dbReference type="Proteomes" id="UP000185744"/>
    </source>
</evidence>
<dbReference type="AlphaFoldDB" id="A0A1Q6DT76"/>
<evidence type="ECO:0000259" key="1">
    <source>
        <dbReference type="PROSITE" id="PS50995"/>
    </source>
</evidence>
<dbReference type="InterPro" id="IPR000835">
    <property type="entry name" value="HTH_MarR-typ"/>
</dbReference>
<evidence type="ECO:0000313" key="2">
    <source>
        <dbReference type="EMBL" id="OKY77580.1"/>
    </source>
</evidence>